<dbReference type="Pfam" id="PF04101">
    <property type="entry name" value="Glyco_tran_28_C"/>
    <property type="match status" value="1"/>
</dbReference>
<feature type="binding site" evidence="10">
    <location>
        <position position="292"/>
    </location>
    <ligand>
        <name>UDP-N-acetyl-alpha-D-glucosamine</name>
        <dbReference type="ChEBI" id="CHEBI:57705"/>
    </ligand>
</feature>
<keyword evidence="8 10" id="KW-0131">Cell cycle</keyword>
<dbReference type="EC" id="2.4.1.227" evidence="10"/>
<dbReference type="GO" id="GO:0008360">
    <property type="term" value="P:regulation of cell shape"/>
    <property type="evidence" value="ECO:0007669"/>
    <property type="project" value="UniProtKB-KW"/>
</dbReference>
<evidence type="ECO:0000313" key="13">
    <source>
        <dbReference type="EMBL" id="TKJ41489.1"/>
    </source>
</evidence>
<comment type="pathway">
    <text evidence="10">Cell wall biogenesis; peptidoglycan biosynthesis.</text>
</comment>
<gene>
    <name evidence="10 13" type="primary">murG</name>
    <name evidence="13" type="ORF">CEE37_02700</name>
</gene>
<keyword evidence="6 10" id="KW-0573">Peptidoglycan synthesis</keyword>
<feature type="binding site" evidence="10">
    <location>
        <position position="247"/>
    </location>
    <ligand>
        <name>UDP-N-acetyl-alpha-D-glucosamine</name>
        <dbReference type="ChEBI" id="CHEBI:57705"/>
    </ligand>
</feature>
<dbReference type="InterPro" id="IPR007235">
    <property type="entry name" value="Glyco_trans_28_C"/>
</dbReference>
<organism evidence="13 14">
    <name type="scientific">candidate division LCP-89 bacterium B3_LCP</name>
    <dbReference type="NCBI Taxonomy" id="2012998"/>
    <lineage>
        <taxon>Bacteria</taxon>
        <taxon>Pseudomonadati</taxon>
        <taxon>Bacteria division LCP-89</taxon>
    </lineage>
</organism>
<evidence type="ECO:0000313" key="14">
    <source>
        <dbReference type="Proteomes" id="UP000319619"/>
    </source>
</evidence>
<dbReference type="PANTHER" id="PTHR21015">
    <property type="entry name" value="UDP-N-ACETYLGLUCOSAMINE--N-ACETYLMURAMYL-(PENTAPEPTIDE) PYROPHOSPHORYL-UNDECAPRENOL N-ACETYLGLUCOSAMINE TRANSFERASE 1"/>
    <property type="match status" value="1"/>
</dbReference>
<keyword evidence="5 10" id="KW-0133">Cell shape</keyword>
<keyword evidence="2 10" id="KW-0132">Cell division</keyword>
<protein>
    <recommendedName>
        <fullName evidence="10">UDP-N-acetylglucosamine--N-acetylmuramyl-(pentapeptide) pyrophosphoryl-undecaprenol N-acetylglucosamine transferase</fullName>
        <ecNumber evidence="10">2.4.1.227</ecNumber>
    </recommendedName>
    <alternativeName>
        <fullName evidence="10">Undecaprenyl-PP-MurNAc-pentapeptide-UDPGlcNAc GlcNAc transferase</fullName>
    </alternativeName>
</protein>
<dbReference type="GO" id="GO:0051991">
    <property type="term" value="F:UDP-N-acetyl-D-glucosamine:N-acetylmuramoyl-L-alanyl-D-glutamyl-meso-2,6-diaminopimelyl-D-alanyl-D-alanine-diphosphoundecaprenol 4-beta-N-acetylglucosaminlytransferase activity"/>
    <property type="evidence" value="ECO:0007669"/>
    <property type="project" value="RHEA"/>
</dbReference>
<comment type="subcellular location">
    <subcellularLocation>
        <location evidence="10">Cell membrane</location>
        <topology evidence="10">Peripheral membrane protein</topology>
        <orientation evidence="10">Cytoplasmic side</orientation>
    </subcellularLocation>
</comment>
<evidence type="ECO:0000256" key="10">
    <source>
        <dbReference type="HAMAP-Rule" id="MF_00033"/>
    </source>
</evidence>
<keyword evidence="1 10" id="KW-1003">Cell membrane</keyword>
<evidence type="ECO:0000256" key="8">
    <source>
        <dbReference type="ARBA" id="ARBA00023306"/>
    </source>
</evidence>
<dbReference type="GO" id="GO:0071555">
    <property type="term" value="P:cell wall organization"/>
    <property type="evidence" value="ECO:0007669"/>
    <property type="project" value="UniProtKB-KW"/>
</dbReference>
<feature type="domain" description="Glycosyltransferase family 28 N-terminal" evidence="11">
    <location>
        <begin position="6"/>
        <end position="143"/>
    </location>
</feature>
<keyword evidence="4 10" id="KW-0808">Transferase</keyword>
<evidence type="ECO:0000259" key="11">
    <source>
        <dbReference type="Pfam" id="PF03033"/>
    </source>
</evidence>
<reference evidence="13 14" key="1">
    <citation type="submission" date="2017-06" db="EMBL/GenBank/DDBJ databases">
        <title>Novel microbial phyla capable of carbon fixation and sulfur reduction in deep-sea sediments.</title>
        <authorList>
            <person name="Huang J."/>
            <person name="Baker B."/>
            <person name="Wang Y."/>
        </authorList>
    </citation>
    <scope>NUCLEOTIDE SEQUENCE [LARGE SCALE GENOMIC DNA]</scope>
    <source>
        <strain evidence="13">B3_LCP</strain>
    </source>
</reference>
<feature type="binding site" evidence="10">
    <location>
        <position position="125"/>
    </location>
    <ligand>
        <name>UDP-N-acetyl-alpha-D-glucosamine</name>
        <dbReference type="ChEBI" id="CHEBI:57705"/>
    </ligand>
</feature>
<sequence length="365" mass="39518">MSSPRVLIVGGGTGGHLFPALAVADKLSEKGAQIIFAGTRAGIEAKLVPARGYSLKFLWLSGFKRNRIISNLLLPLKVLISLVQSLAIIWKFQPQAALGTGGYTCGPLLLIASLYRIPVFLQEQNSFPGVTTRMLARFARRVFLNFPEASEFLPKRTRWSQSGNPVRADIDQISREDALSKWGLDPSLPILLVFGGSQGAASINRAVNECLEELSAMCNLIWGHGSRDQKEVDSWTGKGKLIEKSFIEDMPSAYAAADLAICRSGAMTLSELQVANVPALLIPYPYAAGDHQMHNAIAYSKKGGAVVIPDAELNGTKLIAEVKNLLNNPEELKNMRSALSGIQSINASEMIAEEIIDSISEKVKS</sequence>
<comment type="caution">
    <text evidence="10">Lacks conserved residue(s) required for the propagation of feature annotation.</text>
</comment>
<evidence type="ECO:0000256" key="3">
    <source>
        <dbReference type="ARBA" id="ARBA00022676"/>
    </source>
</evidence>
<evidence type="ECO:0000256" key="7">
    <source>
        <dbReference type="ARBA" id="ARBA00023136"/>
    </source>
</evidence>
<comment type="function">
    <text evidence="10">Cell wall formation. Catalyzes the transfer of a GlcNAc subunit on undecaprenyl-pyrophosphoryl-MurNAc-pentapeptide (lipid intermediate I) to form undecaprenyl-pyrophosphoryl-MurNAc-(pentapeptide)GlcNAc (lipid intermediate II).</text>
</comment>
<keyword evidence="9 10" id="KW-0961">Cell wall biogenesis/degradation</keyword>
<dbReference type="InterPro" id="IPR006009">
    <property type="entry name" value="GlcNAc_MurG"/>
</dbReference>
<dbReference type="GO" id="GO:0051301">
    <property type="term" value="P:cell division"/>
    <property type="evidence" value="ECO:0007669"/>
    <property type="project" value="UniProtKB-KW"/>
</dbReference>
<evidence type="ECO:0000259" key="12">
    <source>
        <dbReference type="Pfam" id="PF04101"/>
    </source>
</evidence>
<dbReference type="GO" id="GO:0009252">
    <property type="term" value="P:peptidoglycan biosynthetic process"/>
    <property type="evidence" value="ECO:0007669"/>
    <property type="project" value="UniProtKB-UniRule"/>
</dbReference>
<dbReference type="SUPFAM" id="SSF53756">
    <property type="entry name" value="UDP-Glycosyltransferase/glycogen phosphorylase"/>
    <property type="match status" value="1"/>
</dbReference>
<keyword evidence="3 10" id="KW-0328">Glycosyltransferase</keyword>
<feature type="domain" description="Glycosyl transferase family 28 C-terminal" evidence="12">
    <location>
        <begin position="191"/>
        <end position="341"/>
    </location>
</feature>
<dbReference type="EMBL" id="NJBN01000002">
    <property type="protein sequence ID" value="TKJ41489.1"/>
    <property type="molecule type" value="Genomic_DNA"/>
</dbReference>
<name>A0A532V2W9_UNCL8</name>
<evidence type="ECO:0000256" key="1">
    <source>
        <dbReference type="ARBA" id="ARBA00022475"/>
    </source>
</evidence>
<evidence type="ECO:0000256" key="2">
    <source>
        <dbReference type="ARBA" id="ARBA00022618"/>
    </source>
</evidence>
<evidence type="ECO:0000256" key="6">
    <source>
        <dbReference type="ARBA" id="ARBA00022984"/>
    </source>
</evidence>
<dbReference type="Pfam" id="PF03033">
    <property type="entry name" value="Glyco_transf_28"/>
    <property type="match status" value="1"/>
</dbReference>
<accession>A0A532V2W9</accession>
<evidence type="ECO:0000256" key="9">
    <source>
        <dbReference type="ARBA" id="ARBA00023316"/>
    </source>
</evidence>
<evidence type="ECO:0000256" key="5">
    <source>
        <dbReference type="ARBA" id="ARBA00022960"/>
    </source>
</evidence>
<comment type="similarity">
    <text evidence="10">Belongs to the glycosyltransferase 28 family. MurG subfamily.</text>
</comment>
<keyword evidence="7 10" id="KW-0472">Membrane</keyword>
<evidence type="ECO:0000256" key="4">
    <source>
        <dbReference type="ARBA" id="ARBA00022679"/>
    </source>
</evidence>
<dbReference type="CDD" id="cd03785">
    <property type="entry name" value="GT28_MurG"/>
    <property type="match status" value="1"/>
</dbReference>
<feature type="binding site" evidence="10">
    <location>
        <begin position="13"/>
        <end position="15"/>
    </location>
    <ligand>
        <name>UDP-N-acetyl-alpha-D-glucosamine</name>
        <dbReference type="ChEBI" id="CHEBI:57705"/>
    </ligand>
</feature>
<dbReference type="GO" id="GO:0005975">
    <property type="term" value="P:carbohydrate metabolic process"/>
    <property type="evidence" value="ECO:0007669"/>
    <property type="project" value="InterPro"/>
</dbReference>
<dbReference type="PANTHER" id="PTHR21015:SF22">
    <property type="entry name" value="GLYCOSYLTRANSFERASE"/>
    <property type="match status" value="1"/>
</dbReference>
<proteinExistence type="inferred from homology"/>
<dbReference type="Proteomes" id="UP000319619">
    <property type="component" value="Unassembled WGS sequence"/>
</dbReference>
<dbReference type="AlphaFoldDB" id="A0A532V2W9"/>
<comment type="caution">
    <text evidence="13">The sequence shown here is derived from an EMBL/GenBank/DDBJ whole genome shotgun (WGS) entry which is preliminary data.</text>
</comment>
<dbReference type="HAMAP" id="MF_00033">
    <property type="entry name" value="MurG"/>
    <property type="match status" value="1"/>
</dbReference>
<feature type="binding site" evidence="10">
    <location>
        <position position="197"/>
    </location>
    <ligand>
        <name>UDP-N-acetyl-alpha-D-glucosamine</name>
        <dbReference type="ChEBI" id="CHEBI:57705"/>
    </ligand>
</feature>
<comment type="catalytic activity">
    <reaction evidence="10">
        <text>di-trans,octa-cis-undecaprenyl diphospho-N-acetyl-alpha-D-muramoyl-L-alanyl-D-glutamyl-meso-2,6-diaminopimeloyl-D-alanyl-D-alanine + UDP-N-acetyl-alpha-D-glucosamine = di-trans,octa-cis-undecaprenyl diphospho-[N-acetyl-alpha-D-glucosaminyl-(1-&gt;4)]-N-acetyl-alpha-D-muramoyl-L-alanyl-D-glutamyl-meso-2,6-diaminopimeloyl-D-alanyl-D-alanine + UDP + H(+)</text>
        <dbReference type="Rhea" id="RHEA:31227"/>
        <dbReference type="ChEBI" id="CHEBI:15378"/>
        <dbReference type="ChEBI" id="CHEBI:57705"/>
        <dbReference type="ChEBI" id="CHEBI:58223"/>
        <dbReference type="ChEBI" id="CHEBI:61387"/>
        <dbReference type="ChEBI" id="CHEBI:61388"/>
        <dbReference type="EC" id="2.4.1.227"/>
    </reaction>
</comment>
<dbReference type="GO" id="GO:0005886">
    <property type="term" value="C:plasma membrane"/>
    <property type="evidence" value="ECO:0007669"/>
    <property type="project" value="UniProtKB-SubCell"/>
</dbReference>
<dbReference type="GO" id="GO:0050511">
    <property type="term" value="F:undecaprenyldiphospho-muramoylpentapeptide beta-N-acetylglucosaminyltransferase activity"/>
    <property type="evidence" value="ECO:0007669"/>
    <property type="project" value="UniProtKB-UniRule"/>
</dbReference>
<dbReference type="Gene3D" id="3.40.50.2000">
    <property type="entry name" value="Glycogen Phosphorylase B"/>
    <property type="match status" value="2"/>
</dbReference>
<feature type="binding site" evidence="10">
    <location>
        <position position="167"/>
    </location>
    <ligand>
        <name>UDP-N-acetyl-alpha-D-glucosamine</name>
        <dbReference type="ChEBI" id="CHEBI:57705"/>
    </ligand>
</feature>
<dbReference type="NCBIfam" id="TIGR01133">
    <property type="entry name" value="murG"/>
    <property type="match status" value="1"/>
</dbReference>
<dbReference type="InterPro" id="IPR004276">
    <property type="entry name" value="GlycoTrans_28_N"/>
</dbReference>
<dbReference type="UniPathway" id="UPA00219"/>